<dbReference type="Proteomes" id="UP000719412">
    <property type="component" value="Unassembled WGS sequence"/>
</dbReference>
<feature type="transmembrane region" description="Helical" evidence="12">
    <location>
        <begin position="333"/>
        <end position="353"/>
    </location>
</feature>
<proteinExistence type="inferred from homology"/>
<evidence type="ECO:0000256" key="8">
    <source>
        <dbReference type="ARBA" id="ARBA00023136"/>
    </source>
</evidence>
<feature type="transmembrane region" description="Helical" evidence="12">
    <location>
        <begin position="424"/>
        <end position="446"/>
    </location>
</feature>
<evidence type="ECO:0000259" key="13">
    <source>
        <dbReference type="PROSITE" id="PS50850"/>
    </source>
</evidence>
<evidence type="ECO:0000256" key="1">
    <source>
        <dbReference type="ARBA" id="ARBA00004141"/>
    </source>
</evidence>
<feature type="transmembrane region" description="Helical" evidence="12">
    <location>
        <begin position="162"/>
        <end position="185"/>
    </location>
</feature>
<feature type="transmembrane region" description="Helical" evidence="12">
    <location>
        <begin position="191"/>
        <end position="214"/>
    </location>
</feature>
<dbReference type="GO" id="GO:0006814">
    <property type="term" value="P:sodium ion transport"/>
    <property type="evidence" value="ECO:0007669"/>
    <property type="project" value="UniProtKB-KW"/>
</dbReference>
<evidence type="ECO:0000256" key="5">
    <source>
        <dbReference type="ARBA" id="ARBA00022847"/>
    </source>
</evidence>
<dbReference type="InterPro" id="IPR020846">
    <property type="entry name" value="MFS_dom"/>
</dbReference>
<feature type="transmembrane region" description="Helical" evidence="12">
    <location>
        <begin position="28"/>
        <end position="53"/>
    </location>
</feature>
<dbReference type="InterPro" id="IPR036259">
    <property type="entry name" value="MFS_trans_sf"/>
</dbReference>
<reference evidence="14" key="2">
    <citation type="submission" date="2021-08" db="EMBL/GenBank/DDBJ databases">
        <authorList>
            <person name="Eriksson T."/>
        </authorList>
    </citation>
    <scope>NUCLEOTIDE SEQUENCE</scope>
    <source>
        <strain evidence="14">Stoneville</strain>
        <tissue evidence="14">Whole head</tissue>
    </source>
</reference>
<dbReference type="GO" id="GO:0015293">
    <property type="term" value="F:symporter activity"/>
    <property type="evidence" value="ECO:0007669"/>
    <property type="project" value="UniProtKB-KW"/>
</dbReference>
<evidence type="ECO:0000256" key="11">
    <source>
        <dbReference type="ARBA" id="ARBA00068450"/>
    </source>
</evidence>
<dbReference type="FunFam" id="1.20.1250.20:FF:000144">
    <property type="entry name" value="Picot, isoform B"/>
    <property type="match status" value="1"/>
</dbReference>
<comment type="similarity">
    <text evidence="2">Belongs to the major facilitator superfamily. Sodium/anion cotransporter family.</text>
</comment>
<dbReference type="PROSITE" id="PS50850">
    <property type="entry name" value="MFS"/>
    <property type="match status" value="1"/>
</dbReference>
<keyword evidence="7" id="KW-0915">Sodium</keyword>
<feature type="transmembrane region" description="Helical" evidence="12">
    <location>
        <begin position="299"/>
        <end position="321"/>
    </location>
</feature>
<dbReference type="EMBL" id="JABDTM020011891">
    <property type="protein sequence ID" value="KAH0820450.1"/>
    <property type="molecule type" value="Genomic_DNA"/>
</dbReference>
<feature type="transmembrane region" description="Helical" evidence="12">
    <location>
        <begin position="100"/>
        <end position="120"/>
    </location>
</feature>
<evidence type="ECO:0000256" key="3">
    <source>
        <dbReference type="ARBA" id="ARBA00022448"/>
    </source>
</evidence>
<dbReference type="GO" id="GO:0016020">
    <property type="term" value="C:membrane"/>
    <property type="evidence" value="ECO:0007669"/>
    <property type="project" value="UniProtKB-SubCell"/>
</dbReference>
<keyword evidence="4 12" id="KW-0812">Transmembrane</keyword>
<dbReference type="InterPro" id="IPR011701">
    <property type="entry name" value="MFS"/>
</dbReference>
<feature type="transmembrane region" description="Helical" evidence="12">
    <location>
        <begin position="126"/>
        <end position="150"/>
    </location>
</feature>
<dbReference type="Pfam" id="PF07690">
    <property type="entry name" value="MFS_1"/>
    <property type="match status" value="1"/>
</dbReference>
<dbReference type="FunFam" id="1.20.1250.20:FF:000003">
    <property type="entry name" value="Solute carrier family 17 member 3"/>
    <property type="match status" value="1"/>
</dbReference>
<keyword evidence="9" id="KW-0406">Ion transport</keyword>
<keyword evidence="3" id="KW-0813">Transport</keyword>
<keyword evidence="6 12" id="KW-1133">Transmembrane helix</keyword>
<evidence type="ECO:0000256" key="4">
    <source>
        <dbReference type="ARBA" id="ARBA00022692"/>
    </source>
</evidence>
<gene>
    <name evidence="14" type="ORF">GEV33_002340</name>
</gene>
<evidence type="ECO:0000256" key="6">
    <source>
        <dbReference type="ARBA" id="ARBA00022989"/>
    </source>
</evidence>
<evidence type="ECO:0000256" key="2">
    <source>
        <dbReference type="ARBA" id="ARBA00008586"/>
    </source>
</evidence>
<name>A0A8J6HKL1_TENMO</name>
<feature type="transmembrane region" description="Helical" evidence="12">
    <location>
        <begin position="252"/>
        <end position="273"/>
    </location>
</feature>
<evidence type="ECO:0000313" key="15">
    <source>
        <dbReference type="Proteomes" id="UP000719412"/>
    </source>
</evidence>
<accession>A0A8J6HKL1</accession>
<keyword evidence="15" id="KW-1185">Reference proteome</keyword>
<keyword evidence="5" id="KW-0769">Symport</keyword>
<keyword evidence="9" id="KW-0739">Sodium transport</keyword>
<evidence type="ECO:0000313" key="14">
    <source>
        <dbReference type="EMBL" id="KAH0820450.1"/>
    </source>
</evidence>
<dbReference type="GO" id="GO:0006820">
    <property type="term" value="P:monoatomic anion transport"/>
    <property type="evidence" value="ECO:0007669"/>
    <property type="project" value="TreeGrafter"/>
</dbReference>
<protein>
    <recommendedName>
        <fullName evidence="11">Putative inorganic phosphate cotransporter</fullName>
    </recommendedName>
</protein>
<dbReference type="AlphaFoldDB" id="A0A8J6HKL1"/>
<dbReference type="SUPFAM" id="SSF103473">
    <property type="entry name" value="MFS general substrate transporter"/>
    <property type="match status" value="1"/>
</dbReference>
<comment type="caution">
    <text evidence="14">The sequence shown here is derived from an EMBL/GenBank/DDBJ whole genome shotgun (WGS) entry which is preliminary data.</text>
</comment>
<feature type="domain" description="Major facilitator superfamily (MFS) profile" evidence="13">
    <location>
        <begin position="20"/>
        <end position="451"/>
    </location>
</feature>
<feature type="transmembrane region" description="Helical" evidence="12">
    <location>
        <begin position="392"/>
        <end position="412"/>
    </location>
</feature>
<evidence type="ECO:0000256" key="12">
    <source>
        <dbReference type="SAM" id="Phobius"/>
    </source>
</evidence>
<evidence type="ECO:0000256" key="7">
    <source>
        <dbReference type="ARBA" id="ARBA00023053"/>
    </source>
</evidence>
<evidence type="ECO:0000256" key="9">
    <source>
        <dbReference type="ARBA" id="ARBA00023201"/>
    </source>
</evidence>
<dbReference type="PANTHER" id="PTHR11662:SF280">
    <property type="entry name" value="FI21844P1-RELATED"/>
    <property type="match status" value="1"/>
</dbReference>
<feature type="transmembrane region" description="Helical" evidence="12">
    <location>
        <begin position="73"/>
        <end position="93"/>
    </location>
</feature>
<organism evidence="14 15">
    <name type="scientific">Tenebrio molitor</name>
    <name type="common">Yellow mealworm beetle</name>
    <dbReference type="NCBI Taxonomy" id="7067"/>
    <lineage>
        <taxon>Eukaryota</taxon>
        <taxon>Metazoa</taxon>
        <taxon>Ecdysozoa</taxon>
        <taxon>Arthropoda</taxon>
        <taxon>Hexapoda</taxon>
        <taxon>Insecta</taxon>
        <taxon>Pterygota</taxon>
        <taxon>Neoptera</taxon>
        <taxon>Endopterygota</taxon>
        <taxon>Coleoptera</taxon>
        <taxon>Polyphaga</taxon>
        <taxon>Cucujiformia</taxon>
        <taxon>Tenebrionidae</taxon>
        <taxon>Tenebrio</taxon>
    </lineage>
</organism>
<comment type="subcellular location">
    <subcellularLocation>
        <location evidence="1">Membrane</location>
        <topology evidence="1">Multi-pass membrane protein</topology>
    </subcellularLocation>
</comment>
<sequence length="481" mass="52452">MSDIKLPICQDDEAPKPSRLLGARHLQFFLMSFTLVIFFGMRTALSVGIIAMIEENPPSPDIPTYPEWTGTDTILSSFFWGYLVTQIVAGQLSEYFGAKWFLVGTMLLGSVFNVLIPVLASCWGSGGVILCRVVQGLAQGFLYPCILNIVSKWTPLFERSRVSSFVYGGASVGIVTSMPLTGAIAGSTWGWPVACYLYGGLGVLWTAIFAVFAADSPATHRCVSTEERLYIESSTSVNKNCTKKIPTPWKSIFLSLPMWAIFVASCGASWGSFTLLTEIPSYMDNIMDFNINENSQLSALPYVALLLAGLIGAPIADKLVTNDIFTIDTTRKVFNSLGCFVPAVALISLGFIDSTQKDVATGLLVMAVGSSAFTQCGYLVNPIDLSPNHAGTITGIVNCFSTIFSILGPLSVEFLGDDKKDPTLWWNVFRLAAGIYIACGLFYMFFGSGKTQEWNEDPAEQQAKKRISEKEQKTEVYVIDS</sequence>
<dbReference type="PANTHER" id="PTHR11662">
    <property type="entry name" value="SOLUTE CARRIER FAMILY 17"/>
    <property type="match status" value="1"/>
</dbReference>
<dbReference type="InterPro" id="IPR050382">
    <property type="entry name" value="MFS_Na/Anion_cotransporter"/>
</dbReference>
<comment type="function">
    <text evidence="10">May be an inorganic phosphate cotransporter.</text>
</comment>
<reference evidence="14" key="1">
    <citation type="journal article" date="2020" name="J Insects Food Feed">
        <title>The yellow mealworm (Tenebrio molitor) genome: a resource for the emerging insects as food and feed industry.</title>
        <authorList>
            <person name="Eriksson T."/>
            <person name="Andere A."/>
            <person name="Kelstrup H."/>
            <person name="Emery V."/>
            <person name="Picard C."/>
        </authorList>
    </citation>
    <scope>NUCLEOTIDE SEQUENCE</scope>
    <source>
        <strain evidence="14">Stoneville</strain>
        <tissue evidence="14">Whole head</tissue>
    </source>
</reference>
<keyword evidence="8 12" id="KW-0472">Membrane</keyword>
<evidence type="ECO:0000256" key="10">
    <source>
        <dbReference type="ARBA" id="ARBA00054632"/>
    </source>
</evidence>
<dbReference type="Gene3D" id="1.20.1250.20">
    <property type="entry name" value="MFS general substrate transporter like domains"/>
    <property type="match status" value="2"/>
</dbReference>